<evidence type="ECO:0000256" key="1">
    <source>
        <dbReference type="SAM" id="Phobius"/>
    </source>
</evidence>
<evidence type="ECO:0000313" key="4">
    <source>
        <dbReference type="Proteomes" id="UP001140074"/>
    </source>
</evidence>
<comment type="caution">
    <text evidence="3">The sequence shown here is derived from an EMBL/GenBank/DDBJ whole genome shotgun (WGS) entry which is preliminary data.</text>
</comment>
<keyword evidence="1" id="KW-1133">Transmembrane helix</keyword>
<feature type="transmembrane region" description="Helical" evidence="1">
    <location>
        <begin position="443"/>
        <end position="461"/>
    </location>
</feature>
<dbReference type="AlphaFoldDB" id="A0A9W8IRD6"/>
<dbReference type="Proteomes" id="UP001140074">
    <property type="component" value="Unassembled WGS sequence"/>
</dbReference>
<dbReference type="EMBL" id="JANBUY010000027">
    <property type="protein sequence ID" value="KAJ2866971.1"/>
    <property type="molecule type" value="Genomic_DNA"/>
</dbReference>
<feature type="transmembrane region" description="Helical" evidence="1">
    <location>
        <begin position="408"/>
        <end position="431"/>
    </location>
</feature>
<keyword evidence="1" id="KW-0472">Membrane</keyword>
<organism evidence="3 4">
    <name type="scientific">Coemansia aciculifera</name>
    <dbReference type="NCBI Taxonomy" id="417176"/>
    <lineage>
        <taxon>Eukaryota</taxon>
        <taxon>Fungi</taxon>
        <taxon>Fungi incertae sedis</taxon>
        <taxon>Zoopagomycota</taxon>
        <taxon>Kickxellomycotina</taxon>
        <taxon>Kickxellomycetes</taxon>
        <taxon>Kickxellales</taxon>
        <taxon>Kickxellaceae</taxon>
        <taxon>Coemansia</taxon>
    </lineage>
</organism>
<proteinExistence type="predicted"/>
<dbReference type="Gene3D" id="1.20.120.20">
    <property type="entry name" value="Apolipoprotein"/>
    <property type="match status" value="1"/>
</dbReference>
<gene>
    <name evidence="3" type="ORF">GGH94_001138</name>
</gene>
<reference evidence="3" key="1">
    <citation type="submission" date="2022-07" db="EMBL/GenBank/DDBJ databases">
        <title>Phylogenomic reconstructions and comparative analyses of Kickxellomycotina fungi.</title>
        <authorList>
            <person name="Reynolds N.K."/>
            <person name="Stajich J.E."/>
            <person name="Barry K."/>
            <person name="Grigoriev I.V."/>
            <person name="Crous P."/>
            <person name="Smith M.E."/>
        </authorList>
    </citation>
    <scope>NUCLEOTIDE SEQUENCE</scope>
    <source>
        <strain evidence="3">RSA 476</strain>
    </source>
</reference>
<keyword evidence="4" id="KW-1185">Reference proteome</keyword>
<keyword evidence="1" id="KW-0812">Transmembrane</keyword>
<keyword evidence="2" id="KW-0732">Signal</keyword>
<sequence length="462" mass="49862">MRFYSGNRSTGMQLATISVAFILMLPVAHSELVPPTVTSGLDQVPATAKEHAYHWWDVFTNNAAGLIKSKADDTNNILSNAVSDKHITSNVAEQAGQAKDGVEYLGIRVKENAQDIGYKVQQDAAKAKQQAQDNVEYVGIRVQDEAGKLGRMAKQEAADAKQQAGEGTAQAAKRVKYVGQAAHDKAYDERRRLAQGAESARNNVCSQGGWLHRIYCRLGDQAKALGSATRGASNQLRSKLKAGLRKLNDLASTDDKEDGGSTWPESVIAGASKETIMDYVQSLNQMSQHAHAQLKSKLEAQEAVLESIAGSYVFKQLPLAGFYGPLVALMLIYLVGDIWSRRADMCHRMRQRAEAAAIGTETTRAFQEENISASEAMVAASVHLAVVPMVILLLVVMELNGSPGWLVISSYTCLLAGMLATANPMLLASIWSGDDMGNVEQRLAVGITMITAVSCLAQTMYG</sequence>
<feature type="transmembrane region" description="Helical" evidence="1">
    <location>
        <begin position="322"/>
        <end position="340"/>
    </location>
</feature>
<evidence type="ECO:0000256" key="2">
    <source>
        <dbReference type="SAM" id="SignalP"/>
    </source>
</evidence>
<feature type="signal peptide" evidence="2">
    <location>
        <begin position="1"/>
        <end position="30"/>
    </location>
</feature>
<name>A0A9W8IRD6_9FUNG</name>
<protein>
    <submittedName>
        <fullName evidence="3">Uncharacterized protein</fullName>
    </submittedName>
</protein>
<feature type="transmembrane region" description="Helical" evidence="1">
    <location>
        <begin position="376"/>
        <end position="396"/>
    </location>
</feature>
<feature type="chain" id="PRO_5040783196" evidence="2">
    <location>
        <begin position="31"/>
        <end position="462"/>
    </location>
</feature>
<accession>A0A9W8IRD6</accession>
<evidence type="ECO:0000313" key="3">
    <source>
        <dbReference type="EMBL" id="KAJ2866971.1"/>
    </source>
</evidence>